<evidence type="ECO:0000256" key="4">
    <source>
        <dbReference type="ARBA" id="ARBA00022737"/>
    </source>
</evidence>
<dbReference type="NCBIfam" id="TIGR02179">
    <property type="entry name" value="PorD_KorD"/>
    <property type="match status" value="1"/>
</dbReference>
<dbReference type="EMBL" id="JACSNV010000034">
    <property type="protein sequence ID" value="MBM6878973.1"/>
    <property type="molecule type" value="Genomic_DNA"/>
</dbReference>
<dbReference type="SUPFAM" id="SSF54862">
    <property type="entry name" value="4Fe-4S ferredoxins"/>
    <property type="match status" value="1"/>
</dbReference>
<comment type="cofactor">
    <cofactor evidence="1">
        <name>[4Fe-4S] cluster</name>
        <dbReference type="ChEBI" id="CHEBI:49883"/>
    </cofactor>
</comment>
<name>A0ABS2GDW3_9FIRM</name>
<dbReference type="PROSITE" id="PS51379">
    <property type="entry name" value="4FE4S_FER_2"/>
    <property type="match status" value="2"/>
</dbReference>
<sequence>MFFGASNGVGILPTPNSGFRTFHPVVDQDACIHCNLCWIYCPEGCIEKETGKMVVDMDYCKGCGICANECPRKCISMVKDGEQDE</sequence>
<evidence type="ECO:0000256" key="3">
    <source>
        <dbReference type="ARBA" id="ARBA00022723"/>
    </source>
</evidence>
<organism evidence="8 9">
    <name type="scientific">Anaerotignum lactatifermentans</name>
    <dbReference type="NCBI Taxonomy" id="160404"/>
    <lineage>
        <taxon>Bacteria</taxon>
        <taxon>Bacillati</taxon>
        <taxon>Bacillota</taxon>
        <taxon>Clostridia</taxon>
        <taxon>Lachnospirales</taxon>
        <taxon>Anaerotignaceae</taxon>
        <taxon>Anaerotignum</taxon>
    </lineage>
</organism>
<protein>
    <submittedName>
        <fullName evidence="8">4Fe-4S binding protein</fullName>
    </submittedName>
</protein>
<evidence type="ECO:0000259" key="7">
    <source>
        <dbReference type="PROSITE" id="PS51379"/>
    </source>
</evidence>
<dbReference type="InterPro" id="IPR011898">
    <property type="entry name" value="PorD_KorD"/>
</dbReference>
<comment type="caution">
    <text evidence="8">The sequence shown here is derived from an EMBL/GenBank/DDBJ whole genome shotgun (WGS) entry which is preliminary data.</text>
</comment>
<evidence type="ECO:0000313" key="8">
    <source>
        <dbReference type="EMBL" id="MBM6878973.1"/>
    </source>
</evidence>
<dbReference type="PANTHER" id="PTHR43724:SF1">
    <property type="entry name" value="PYRUVATE SYNTHASE SUBUNIT PORD"/>
    <property type="match status" value="1"/>
</dbReference>
<evidence type="ECO:0000256" key="6">
    <source>
        <dbReference type="ARBA" id="ARBA00023014"/>
    </source>
</evidence>
<proteinExistence type="predicted"/>
<evidence type="ECO:0000256" key="2">
    <source>
        <dbReference type="ARBA" id="ARBA00022485"/>
    </source>
</evidence>
<evidence type="ECO:0000256" key="1">
    <source>
        <dbReference type="ARBA" id="ARBA00001966"/>
    </source>
</evidence>
<gene>
    <name evidence="8" type="ORF">H9X83_12635</name>
</gene>
<keyword evidence="3" id="KW-0479">Metal-binding</keyword>
<keyword evidence="6" id="KW-0411">Iron-sulfur</keyword>
<feature type="domain" description="4Fe-4S ferredoxin-type" evidence="7">
    <location>
        <begin position="22"/>
        <end position="49"/>
    </location>
</feature>
<dbReference type="Gene3D" id="3.30.70.20">
    <property type="match status" value="1"/>
</dbReference>
<dbReference type="Proteomes" id="UP000729290">
    <property type="component" value="Unassembled WGS sequence"/>
</dbReference>
<dbReference type="InterPro" id="IPR017900">
    <property type="entry name" value="4Fe4S_Fe_S_CS"/>
</dbReference>
<evidence type="ECO:0000313" key="9">
    <source>
        <dbReference type="Proteomes" id="UP000729290"/>
    </source>
</evidence>
<accession>A0ABS2GDW3</accession>
<keyword evidence="4" id="KW-0677">Repeat</keyword>
<dbReference type="PROSITE" id="PS00198">
    <property type="entry name" value="4FE4S_FER_1"/>
    <property type="match status" value="1"/>
</dbReference>
<dbReference type="InterPro" id="IPR017896">
    <property type="entry name" value="4Fe4S_Fe-S-bd"/>
</dbReference>
<dbReference type="PANTHER" id="PTHR43724">
    <property type="entry name" value="PYRUVATE SYNTHASE SUBUNIT PORD"/>
    <property type="match status" value="1"/>
</dbReference>
<dbReference type="Pfam" id="PF14697">
    <property type="entry name" value="Fer4_21"/>
    <property type="match status" value="1"/>
</dbReference>
<evidence type="ECO:0000256" key="5">
    <source>
        <dbReference type="ARBA" id="ARBA00023004"/>
    </source>
</evidence>
<reference evidence="8 9" key="1">
    <citation type="journal article" date="2021" name="Sci. Rep.">
        <title>The distribution of antibiotic resistance genes in chicken gut microbiota commensals.</title>
        <authorList>
            <person name="Juricova H."/>
            <person name="Matiasovicova J."/>
            <person name="Kubasova T."/>
            <person name="Cejkova D."/>
            <person name="Rychlik I."/>
        </authorList>
    </citation>
    <scope>NUCLEOTIDE SEQUENCE [LARGE SCALE GENOMIC DNA]</scope>
    <source>
        <strain evidence="8 9">An431b</strain>
    </source>
</reference>
<keyword evidence="2" id="KW-0004">4Fe-4S</keyword>
<keyword evidence="9" id="KW-1185">Reference proteome</keyword>
<keyword evidence="5" id="KW-0408">Iron</keyword>
<feature type="domain" description="4Fe-4S ferredoxin-type" evidence="7">
    <location>
        <begin position="51"/>
        <end position="80"/>
    </location>
</feature>